<proteinExistence type="predicted"/>
<dbReference type="InterPro" id="IPR042070">
    <property type="entry name" value="PucR_C-HTH_sf"/>
</dbReference>
<dbReference type="Pfam" id="PF13556">
    <property type="entry name" value="HTH_30"/>
    <property type="match status" value="1"/>
</dbReference>
<evidence type="ECO:0000313" key="3">
    <source>
        <dbReference type="Proteomes" id="UP001595824"/>
    </source>
</evidence>
<dbReference type="EMBL" id="JBHSDP010000003">
    <property type="protein sequence ID" value="MFC4326444.1"/>
    <property type="molecule type" value="Genomic_DNA"/>
</dbReference>
<dbReference type="InterPro" id="IPR025736">
    <property type="entry name" value="PucR_C-HTH_dom"/>
</dbReference>
<protein>
    <submittedName>
        <fullName evidence="2">Helix-turn-helix domain-containing protein</fullName>
    </submittedName>
</protein>
<organism evidence="2 3">
    <name type="scientific">Streptomyces andamanensis</name>
    <dbReference type="NCBI Taxonomy" id="1565035"/>
    <lineage>
        <taxon>Bacteria</taxon>
        <taxon>Bacillati</taxon>
        <taxon>Actinomycetota</taxon>
        <taxon>Actinomycetes</taxon>
        <taxon>Kitasatosporales</taxon>
        <taxon>Streptomycetaceae</taxon>
        <taxon>Streptomyces</taxon>
    </lineage>
</organism>
<feature type="domain" description="PucR C-terminal helix-turn-helix" evidence="1">
    <location>
        <begin position="294"/>
        <end position="349"/>
    </location>
</feature>
<dbReference type="RefSeq" id="WP_381736516.1">
    <property type="nucleotide sequence ID" value="NZ_JBHSDP010000003.1"/>
</dbReference>
<dbReference type="Gene3D" id="1.10.10.2840">
    <property type="entry name" value="PucR C-terminal helix-turn-helix domain"/>
    <property type="match status" value="1"/>
</dbReference>
<keyword evidence="3" id="KW-1185">Reference proteome</keyword>
<gene>
    <name evidence="2" type="ORF">ACFPC0_01080</name>
</gene>
<accession>A0ABV8T707</accession>
<sequence>MKGLLLRLSALDADAENAVRVIGFFDKLVSGRVTLRTLVRETARLAECSAGVTDAELGVCLRADHTGRILADVQEPADALVRDLSPTSRVWLERTGTPLALDDIVLERFSIAAALLLEHTRGPLPELGDAALVELALSASAGEVERARAVRLMRFEPATELHVMAVAAEPAAVKGFLAALGESSPGVRAASLGRVHAVLTRSLPPDLPDLPAKGMRVGVSDPLPVIDAPEAWQQARTALRFATLDALFPAVVRAGELGAFAAIAARLRGQDIAQVADVAALDSLADEQHGADTLAVLTAYCATGSARKAAAEVYRHHSTVMARLAHAETRLGFSFGAPAGRLRLELAILLRQLRDTAE</sequence>
<dbReference type="Proteomes" id="UP001595824">
    <property type="component" value="Unassembled WGS sequence"/>
</dbReference>
<evidence type="ECO:0000259" key="1">
    <source>
        <dbReference type="Pfam" id="PF13556"/>
    </source>
</evidence>
<evidence type="ECO:0000313" key="2">
    <source>
        <dbReference type="EMBL" id="MFC4326444.1"/>
    </source>
</evidence>
<name>A0ABV8T707_9ACTN</name>
<reference evidence="3" key="1">
    <citation type="journal article" date="2019" name="Int. J. Syst. Evol. Microbiol.">
        <title>The Global Catalogue of Microorganisms (GCM) 10K type strain sequencing project: providing services to taxonomists for standard genome sequencing and annotation.</title>
        <authorList>
            <consortium name="The Broad Institute Genomics Platform"/>
            <consortium name="The Broad Institute Genome Sequencing Center for Infectious Disease"/>
            <person name="Wu L."/>
            <person name="Ma J."/>
        </authorList>
    </citation>
    <scope>NUCLEOTIDE SEQUENCE [LARGE SCALE GENOMIC DNA]</scope>
    <source>
        <strain evidence="3">PCU 347</strain>
    </source>
</reference>
<comment type="caution">
    <text evidence="2">The sequence shown here is derived from an EMBL/GenBank/DDBJ whole genome shotgun (WGS) entry which is preliminary data.</text>
</comment>